<feature type="non-terminal residue" evidence="1">
    <location>
        <position position="106"/>
    </location>
</feature>
<proteinExistence type="predicted"/>
<dbReference type="EMBL" id="KB445581">
    <property type="protein sequence ID" value="EMD88005.1"/>
    <property type="molecule type" value="Genomic_DNA"/>
</dbReference>
<evidence type="ECO:0000313" key="1">
    <source>
        <dbReference type="EMBL" id="EMD88005.1"/>
    </source>
</evidence>
<dbReference type="AlphaFoldDB" id="M2SRR8"/>
<organism evidence="1 2">
    <name type="scientific">Cochliobolus heterostrophus (strain C5 / ATCC 48332 / race O)</name>
    <name type="common">Southern corn leaf blight fungus</name>
    <name type="synonym">Bipolaris maydis</name>
    <dbReference type="NCBI Taxonomy" id="701091"/>
    <lineage>
        <taxon>Eukaryota</taxon>
        <taxon>Fungi</taxon>
        <taxon>Dikarya</taxon>
        <taxon>Ascomycota</taxon>
        <taxon>Pezizomycotina</taxon>
        <taxon>Dothideomycetes</taxon>
        <taxon>Pleosporomycetidae</taxon>
        <taxon>Pleosporales</taxon>
        <taxon>Pleosporineae</taxon>
        <taxon>Pleosporaceae</taxon>
        <taxon>Bipolaris</taxon>
    </lineage>
</organism>
<dbReference type="STRING" id="701091.M2SRR8"/>
<dbReference type="Proteomes" id="UP000016936">
    <property type="component" value="Unassembled WGS sequence"/>
</dbReference>
<reference evidence="2" key="2">
    <citation type="journal article" date="2013" name="PLoS Genet.">
        <title>Comparative genome structure, secondary metabolite, and effector coding capacity across Cochliobolus pathogens.</title>
        <authorList>
            <person name="Condon B.J."/>
            <person name="Leng Y."/>
            <person name="Wu D."/>
            <person name="Bushley K.E."/>
            <person name="Ohm R.A."/>
            <person name="Otillar R."/>
            <person name="Martin J."/>
            <person name="Schackwitz W."/>
            <person name="Grimwood J."/>
            <person name="MohdZainudin N."/>
            <person name="Xue C."/>
            <person name="Wang R."/>
            <person name="Manning V.A."/>
            <person name="Dhillon B."/>
            <person name="Tu Z.J."/>
            <person name="Steffenson B.J."/>
            <person name="Salamov A."/>
            <person name="Sun H."/>
            <person name="Lowry S."/>
            <person name="LaButti K."/>
            <person name="Han J."/>
            <person name="Copeland A."/>
            <person name="Lindquist E."/>
            <person name="Barry K."/>
            <person name="Schmutz J."/>
            <person name="Baker S.E."/>
            <person name="Ciuffetti L.M."/>
            <person name="Grigoriev I.V."/>
            <person name="Zhong S."/>
            <person name="Turgeon B.G."/>
        </authorList>
    </citation>
    <scope>NUCLEOTIDE SEQUENCE [LARGE SCALE GENOMIC DNA]</scope>
    <source>
        <strain evidence="2">C5 / ATCC 48332 / race O</strain>
    </source>
</reference>
<accession>M2SRR8</accession>
<keyword evidence="2" id="KW-1185">Reference proteome</keyword>
<dbReference type="eggNOG" id="ENOG502SC5C">
    <property type="taxonomic scope" value="Eukaryota"/>
</dbReference>
<dbReference type="OMA" id="TRECYEL"/>
<name>M2SRR8_COCH5</name>
<gene>
    <name evidence="1" type="ORF">COCHEDRAFT_1044289</name>
</gene>
<protein>
    <submittedName>
        <fullName evidence="1">Uncharacterized protein</fullName>
    </submittedName>
</protein>
<evidence type="ECO:0000313" key="2">
    <source>
        <dbReference type="Proteomes" id="UP000016936"/>
    </source>
</evidence>
<sequence length="106" mass="11743">LLARIHAGLSYTRTQRSLNQPITQTTRFTLCPQSATHLPALALLRAHGTLISISPTRECYELGIPRPDWVQEGAITGVHDAQWWMGKSRAEIKAGPWADEADVRVA</sequence>
<dbReference type="HOGENOM" id="CLU_2229423_0_0_1"/>
<dbReference type="OrthoDB" id="3801416at2759"/>
<feature type="non-terminal residue" evidence="1">
    <location>
        <position position="1"/>
    </location>
</feature>
<reference evidence="1 2" key="1">
    <citation type="journal article" date="2012" name="PLoS Pathog.">
        <title>Diverse lifestyles and strategies of plant pathogenesis encoded in the genomes of eighteen Dothideomycetes fungi.</title>
        <authorList>
            <person name="Ohm R.A."/>
            <person name="Feau N."/>
            <person name="Henrissat B."/>
            <person name="Schoch C.L."/>
            <person name="Horwitz B.A."/>
            <person name="Barry K.W."/>
            <person name="Condon B.J."/>
            <person name="Copeland A.C."/>
            <person name="Dhillon B."/>
            <person name="Glaser F."/>
            <person name="Hesse C.N."/>
            <person name="Kosti I."/>
            <person name="LaButti K."/>
            <person name="Lindquist E.A."/>
            <person name="Lucas S."/>
            <person name="Salamov A.A."/>
            <person name="Bradshaw R.E."/>
            <person name="Ciuffetti L."/>
            <person name="Hamelin R.C."/>
            <person name="Kema G.H.J."/>
            <person name="Lawrence C."/>
            <person name="Scott J.A."/>
            <person name="Spatafora J.W."/>
            <person name="Turgeon B.G."/>
            <person name="de Wit P.J.G.M."/>
            <person name="Zhong S."/>
            <person name="Goodwin S.B."/>
            <person name="Grigoriev I.V."/>
        </authorList>
    </citation>
    <scope>NUCLEOTIDE SEQUENCE [LARGE SCALE GENOMIC DNA]</scope>
    <source>
        <strain evidence="2">C5 / ATCC 48332 / race O</strain>
    </source>
</reference>